<feature type="region of interest" description="Disordered" evidence="1">
    <location>
        <begin position="204"/>
        <end position="267"/>
    </location>
</feature>
<evidence type="ECO:0000313" key="4">
    <source>
        <dbReference type="Proteomes" id="UP001186944"/>
    </source>
</evidence>
<keyword evidence="2" id="KW-0812">Transmembrane</keyword>
<feature type="transmembrane region" description="Helical" evidence="2">
    <location>
        <begin position="170"/>
        <end position="194"/>
    </location>
</feature>
<reference evidence="3" key="1">
    <citation type="submission" date="2019-08" db="EMBL/GenBank/DDBJ databases">
        <title>The improved chromosome-level genome for the pearl oyster Pinctada fucata martensii using PacBio sequencing and Hi-C.</title>
        <authorList>
            <person name="Zheng Z."/>
        </authorList>
    </citation>
    <scope>NUCLEOTIDE SEQUENCE</scope>
    <source>
        <strain evidence="3">ZZ-2019</strain>
        <tissue evidence="3">Adductor muscle</tissue>
    </source>
</reference>
<feature type="compositionally biased region" description="Basic and acidic residues" evidence="1">
    <location>
        <begin position="205"/>
        <end position="224"/>
    </location>
</feature>
<dbReference type="Proteomes" id="UP001186944">
    <property type="component" value="Unassembled WGS sequence"/>
</dbReference>
<dbReference type="AlphaFoldDB" id="A0AA88YKB0"/>
<organism evidence="3 4">
    <name type="scientific">Pinctada imbricata</name>
    <name type="common">Atlantic pearl-oyster</name>
    <name type="synonym">Pinctada martensii</name>
    <dbReference type="NCBI Taxonomy" id="66713"/>
    <lineage>
        <taxon>Eukaryota</taxon>
        <taxon>Metazoa</taxon>
        <taxon>Spiralia</taxon>
        <taxon>Lophotrochozoa</taxon>
        <taxon>Mollusca</taxon>
        <taxon>Bivalvia</taxon>
        <taxon>Autobranchia</taxon>
        <taxon>Pteriomorphia</taxon>
        <taxon>Pterioida</taxon>
        <taxon>Pterioidea</taxon>
        <taxon>Pteriidae</taxon>
        <taxon>Pinctada</taxon>
    </lineage>
</organism>
<protein>
    <submittedName>
        <fullName evidence="3">Uncharacterized protein</fullName>
    </submittedName>
</protein>
<sequence>MTEESILVLWTCRKNAARKPETRYSTMLRSEITTDKHAGCLSPNGTIQLLPTTYLSWDIVDEACLKLTGMPVATHINERHCEKFAENITSIFTDEAFITGNRTYHSIISIADISASGIPFNHILCKTFTWNGTFNLTEGNSSKLVRCTDGKKNFLCIKGIHQEAISTSSVLIVITLVASLLTIVVCIFMFIICYKRRCPSKLRSRKNEKTEGKTSARTTSDEQYNHTVSNGRISTATENKADKGESEDSEADSDFSSDCVNSESETLNKGNVTPRLQLQYLMTVVTTHTRRRVNIHH</sequence>
<evidence type="ECO:0000256" key="1">
    <source>
        <dbReference type="SAM" id="MobiDB-lite"/>
    </source>
</evidence>
<evidence type="ECO:0000256" key="2">
    <source>
        <dbReference type="SAM" id="Phobius"/>
    </source>
</evidence>
<feature type="compositionally biased region" description="Polar residues" evidence="1">
    <location>
        <begin position="225"/>
        <end position="238"/>
    </location>
</feature>
<keyword evidence="4" id="KW-1185">Reference proteome</keyword>
<evidence type="ECO:0000313" key="3">
    <source>
        <dbReference type="EMBL" id="KAK3106609.1"/>
    </source>
</evidence>
<name>A0AA88YKB0_PINIB</name>
<gene>
    <name evidence="3" type="ORF">FSP39_023471</name>
</gene>
<comment type="caution">
    <text evidence="3">The sequence shown here is derived from an EMBL/GenBank/DDBJ whole genome shotgun (WGS) entry which is preliminary data.</text>
</comment>
<keyword evidence="2" id="KW-1133">Transmembrane helix</keyword>
<dbReference type="EMBL" id="VSWD01000003">
    <property type="protein sequence ID" value="KAK3106609.1"/>
    <property type="molecule type" value="Genomic_DNA"/>
</dbReference>
<proteinExistence type="predicted"/>
<accession>A0AA88YKB0</accession>
<keyword evidence="2" id="KW-0472">Membrane</keyword>